<reference evidence="2 3" key="1">
    <citation type="journal article" date="2009" name="Int. J. Syst. Evol. Microbiol.">
        <title>Transfer of Teichococcus ludipueritiae and Muricoccus roseus to the genus Roseomonas, as Roseomonas ludipueritiae comb. nov. and Roseomonas rosea comb. nov., respectively, and emended description of the genus Roseomonas.</title>
        <authorList>
            <person name="Sanchez-Porro C."/>
            <person name="Gallego V."/>
            <person name="Busse H.J."/>
            <person name="Kampfer P."/>
            <person name="Ventosa A."/>
        </authorList>
    </citation>
    <scope>NUCLEOTIDE SEQUENCE [LARGE SCALE GENOMIC DNA]</scope>
    <source>
        <strain evidence="2 3">DSM 14915</strain>
    </source>
</reference>
<protein>
    <submittedName>
        <fullName evidence="2">DsbA family protein</fullName>
    </submittedName>
</protein>
<dbReference type="Proteomes" id="UP000603940">
    <property type="component" value="Unassembled WGS sequence"/>
</dbReference>
<dbReference type="Gene3D" id="3.40.30.10">
    <property type="entry name" value="Glutaredoxin"/>
    <property type="match status" value="1"/>
</dbReference>
<dbReference type="InterPro" id="IPR001853">
    <property type="entry name" value="DSBA-like_thioredoxin_dom"/>
</dbReference>
<sequence>MWRPAEVHEFFYLYDPLCGWCYGAAPAVVKLELEPSVMLHPLATGLFAGGGRSMTPDFAAYAWKNDQRIAQLTGQVFSEAYREKVLGDPAGRFDSTAATRALTAVHLTEPAKELEAMHRIQLLRYVDGQDNTDPAVLVSVLRDLGLDEAVALLESDDPGVGEAMATRQAMAEKLMQGLGIRGVPALVRLEEGRPVALPNTILFEEPATLAARLGLRPDAEEDIR</sequence>
<keyword evidence="3" id="KW-1185">Reference proteome</keyword>
<organism evidence="2 3">
    <name type="scientific">Pseudoroseomonas ludipueritiae</name>
    <dbReference type="NCBI Taxonomy" id="198093"/>
    <lineage>
        <taxon>Bacteria</taxon>
        <taxon>Pseudomonadati</taxon>
        <taxon>Pseudomonadota</taxon>
        <taxon>Alphaproteobacteria</taxon>
        <taxon>Acetobacterales</taxon>
        <taxon>Acetobacteraceae</taxon>
        <taxon>Pseudoroseomonas</taxon>
    </lineage>
</organism>
<dbReference type="CDD" id="cd03025">
    <property type="entry name" value="DsbA_FrnE_like"/>
    <property type="match status" value="1"/>
</dbReference>
<dbReference type="EMBL" id="JACTUZ010000041">
    <property type="protein sequence ID" value="MBC9177541.1"/>
    <property type="molecule type" value="Genomic_DNA"/>
</dbReference>
<comment type="caution">
    <text evidence="2">The sequence shown here is derived from an EMBL/GenBank/DDBJ whole genome shotgun (WGS) entry which is preliminary data.</text>
</comment>
<dbReference type="InterPro" id="IPR036249">
    <property type="entry name" value="Thioredoxin-like_sf"/>
</dbReference>
<name>A0ABR7R734_9PROT</name>
<dbReference type="SUPFAM" id="SSF52833">
    <property type="entry name" value="Thioredoxin-like"/>
    <property type="match status" value="1"/>
</dbReference>
<feature type="domain" description="DSBA-like thioredoxin" evidence="1">
    <location>
        <begin position="14"/>
        <end position="187"/>
    </location>
</feature>
<accession>A0ABR7R734</accession>
<dbReference type="Pfam" id="PF01323">
    <property type="entry name" value="DSBA"/>
    <property type="match status" value="1"/>
</dbReference>
<proteinExistence type="predicted"/>
<evidence type="ECO:0000313" key="3">
    <source>
        <dbReference type="Proteomes" id="UP000603940"/>
    </source>
</evidence>
<evidence type="ECO:0000313" key="2">
    <source>
        <dbReference type="EMBL" id="MBC9177541.1"/>
    </source>
</evidence>
<evidence type="ECO:0000259" key="1">
    <source>
        <dbReference type="Pfam" id="PF01323"/>
    </source>
</evidence>
<gene>
    <name evidence="2" type="ORF">IBL25_11380</name>
</gene>